<dbReference type="SUPFAM" id="SSF57667">
    <property type="entry name" value="beta-beta-alpha zinc fingers"/>
    <property type="match status" value="1"/>
</dbReference>
<dbReference type="Pfam" id="PF00096">
    <property type="entry name" value="zf-C2H2"/>
    <property type="match status" value="1"/>
</dbReference>
<dbReference type="PROSITE" id="PS50157">
    <property type="entry name" value="ZINC_FINGER_C2H2_2"/>
    <property type="match status" value="1"/>
</dbReference>
<evidence type="ECO:0000256" key="1">
    <source>
        <dbReference type="ARBA" id="ARBA00022723"/>
    </source>
</evidence>
<feature type="domain" description="C2H2-type" evidence="5">
    <location>
        <begin position="107"/>
        <end position="134"/>
    </location>
</feature>
<dbReference type="PANTHER" id="PTHR23235">
    <property type="entry name" value="KRUEPPEL-LIKE TRANSCRIPTION FACTOR"/>
    <property type="match status" value="1"/>
</dbReference>
<keyword evidence="2 4" id="KW-0863">Zinc-finger</keyword>
<dbReference type="GO" id="GO:0000978">
    <property type="term" value="F:RNA polymerase II cis-regulatory region sequence-specific DNA binding"/>
    <property type="evidence" value="ECO:0007669"/>
    <property type="project" value="TreeGrafter"/>
</dbReference>
<evidence type="ECO:0000313" key="6">
    <source>
        <dbReference type="EMBL" id="CAL4067143.1"/>
    </source>
</evidence>
<evidence type="ECO:0000256" key="4">
    <source>
        <dbReference type="PROSITE-ProRule" id="PRU00042"/>
    </source>
</evidence>
<dbReference type="GO" id="GO:0000981">
    <property type="term" value="F:DNA-binding transcription factor activity, RNA polymerase II-specific"/>
    <property type="evidence" value="ECO:0007669"/>
    <property type="project" value="TreeGrafter"/>
</dbReference>
<dbReference type="FunFam" id="3.30.160.60:FF:001818">
    <property type="entry name" value="GDNF-inducible zinc finger protein 1 isoform X1"/>
    <property type="match status" value="1"/>
</dbReference>
<dbReference type="InterPro" id="IPR036236">
    <property type="entry name" value="Znf_C2H2_sf"/>
</dbReference>
<evidence type="ECO:0000259" key="5">
    <source>
        <dbReference type="PROSITE" id="PS50157"/>
    </source>
</evidence>
<keyword evidence="1" id="KW-0479">Metal-binding</keyword>
<comment type="caution">
    <text evidence="6">The sequence shown here is derived from an EMBL/GenBank/DDBJ whole genome shotgun (WGS) entry which is preliminary data.</text>
</comment>
<gene>
    <name evidence="6" type="ORF">MNOR_LOCUS6229</name>
</gene>
<keyword evidence="7" id="KW-1185">Reference proteome</keyword>
<keyword evidence="3" id="KW-0862">Zinc</keyword>
<dbReference type="GO" id="GO:0008270">
    <property type="term" value="F:zinc ion binding"/>
    <property type="evidence" value="ECO:0007669"/>
    <property type="project" value="UniProtKB-KW"/>
</dbReference>
<organism evidence="6 7">
    <name type="scientific">Meganyctiphanes norvegica</name>
    <name type="common">Northern krill</name>
    <name type="synonym">Thysanopoda norvegica</name>
    <dbReference type="NCBI Taxonomy" id="48144"/>
    <lineage>
        <taxon>Eukaryota</taxon>
        <taxon>Metazoa</taxon>
        <taxon>Ecdysozoa</taxon>
        <taxon>Arthropoda</taxon>
        <taxon>Crustacea</taxon>
        <taxon>Multicrustacea</taxon>
        <taxon>Malacostraca</taxon>
        <taxon>Eumalacostraca</taxon>
        <taxon>Eucarida</taxon>
        <taxon>Euphausiacea</taxon>
        <taxon>Euphausiidae</taxon>
        <taxon>Meganyctiphanes</taxon>
    </lineage>
</organism>
<dbReference type="PROSITE" id="PS00028">
    <property type="entry name" value="ZINC_FINGER_C2H2_1"/>
    <property type="match status" value="1"/>
</dbReference>
<dbReference type="Proteomes" id="UP001497623">
    <property type="component" value="Unassembled WGS sequence"/>
</dbReference>
<accession>A0AAV2Q2A9</accession>
<dbReference type="PANTHER" id="PTHR23235:SF176">
    <property type="entry name" value="C2H2-TYPE DOMAIN-CONTAINING PROTEIN"/>
    <property type="match status" value="1"/>
</dbReference>
<proteinExistence type="predicted"/>
<dbReference type="EMBL" id="CAXKWB010002540">
    <property type="protein sequence ID" value="CAL4067143.1"/>
    <property type="molecule type" value="Genomic_DNA"/>
</dbReference>
<sequence>MDRLKIIKQVMPALEIGLIEVIIEQHPVHEELGKCQISTVIAMVPMGAYNIRGLTLVSEGDNTTRQRLDSTKIIIHVNHDINTLQCFAVLILTEIAHNQLLGIKKLYQCSHCDKSYKHKSDLVRHQRTHTGEKPF</sequence>
<name>A0AAV2Q2A9_MEGNR</name>
<dbReference type="Gene3D" id="3.30.160.60">
    <property type="entry name" value="Classic Zinc Finger"/>
    <property type="match status" value="1"/>
</dbReference>
<evidence type="ECO:0000313" key="7">
    <source>
        <dbReference type="Proteomes" id="UP001497623"/>
    </source>
</evidence>
<dbReference type="InterPro" id="IPR013087">
    <property type="entry name" value="Znf_C2H2_type"/>
</dbReference>
<evidence type="ECO:0000256" key="2">
    <source>
        <dbReference type="ARBA" id="ARBA00022771"/>
    </source>
</evidence>
<reference evidence="6 7" key="1">
    <citation type="submission" date="2024-05" db="EMBL/GenBank/DDBJ databases">
        <authorList>
            <person name="Wallberg A."/>
        </authorList>
    </citation>
    <scope>NUCLEOTIDE SEQUENCE [LARGE SCALE GENOMIC DNA]</scope>
</reference>
<dbReference type="AlphaFoldDB" id="A0AAV2Q2A9"/>
<evidence type="ECO:0000256" key="3">
    <source>
        <dbReference type="ARBA" id="ARBA00022833"/>
    </source>
</evidence>
<dbReference type="SMART" id="SM00355">
    <property type="entry name" value="ZnF_C2H2"/>
    <property type="match status" value="1"/>
</dbReference>
<protein>
    <recommendedName>
        <fullName evidence="5">C2H2-type domain-containing protein</fullName>
    </recommendedName>
</protein>